<gene>
    <name evidence="2" type="ORF">DLJ46_03845</name>
</gene>
<keyword evidence="3" id="KW-1185">Reference proteome</keyword>
<name>A0A317KHQ7_9ACTN</name>
<accession>A0A317KHQ7</accession>
<sequence length="58" mass="6002">MSASSSAGAPLPYLQRSAGRAQVPGPGRSTGRARASEAQWYPSYDEEPRSGGPAGPRL</sequence>
<dbReference type="AlphaFoldDB" id="A0A317KHQ7"/>
<comment type="caution">
    <text evidence="2">The sequence shown here is derived from an EMBL/GenBank/DDBJ whole genome shotgun (WGS) entry which is preliminary data.</text>
</comment>
<dbReference type="Proteomes" id="UP000245683">
    <property type="component" value="Unassembled WGS sequence"/>
</dbReference>
<organism evidence="2 3">
    <name type="scientific">Micromonospora globispora</name>
    <dbReference type="NCBI Taxonomy" id="1450148"/>
    <lineage>
        <taxon>Bacteria</taxon>
        <taxon>Bacillati</taxon>
        <taxon>Actinomycetota</taxon>
        <taxon>Actinomycetes</taxon>
        <taxon>Micromonosporales</taxon>
        <taxon>Micromonosporaceae</taxon>
        <taxon>Micromonospora</taxon>
    </lineage>
</organism>
<evidence type="ECO:0000313" key="3">
    <source>
        <dbReference type="Proteomes" id="UP000245683"/>
    </source>
</evidence>
<proteinExistence type="predicted"/>
<evidence type="ECO:0000313" key="2">
    <source>
        <dbReference type="EMBL" id="PWU51997.1"/>
    </source>
</evidence>
<feature type="region of interest" description="Disordered" evidence="1">
    <location>
        <begin position="1"/>
        <end position="58"/>
    </location>
</feature>
<reference evidence="3" key="1">
    <citation type="submission" date="2018-05" db="EMBL/GenBank/DDBJ databases">
        <title>Micromonospora globispora sp. nov. and Micromonospora rugosa sp. nov., isolated from marine sediment.</title>
        <authorList>
            <person name="Carro L."/>
            <person name="Aysel V."/>
            <person name="Cetin D."/>
            <person name="Igual J.M."/>
            <person name="Klenk H.-P."/>
            <person name="Trujillo M.E."/>
            <person name="Sahin N."/>
        </authorList>
    </citation>
    <scope>NUCLEOTIDE SEQUENCE [LARGE SCALE GENOMIC DNA]</scope>
    <source>
        <strain evidence="3">S2904</strain>
    </source>
</reference>
<evidence type="ECO:0000256" key="1">
    <source>
        <dbReference type="SAM" id="MobiDB-lite"/>
    </source>
</evidence>
<feature type="non-terminal residue" evidence="2">
    <location>
        <position position="58"/>
    </location>
</feature>
<protein>
    <submittedName>
        <fullName evidence="2">Transcriptional regulator</fullName>
    </submittedName>
</protein>
<dbReference type="EMBL" id="QGSV01000078">
    <property type="protein sequence ID" value="PWU51997.1"/>
    <property type="molecule type" value="Genomic_DNA"/>
</dbReference>